<keyword evidence="3" id="KW-1185">Reference proteome</keyword>
<evidence type="ECO:0000256" key="1">
    <source>
        <dbReference type="SAM" id="MobiDB-lite"/>
    </source>
</evidence>
<dbReference type="AlphaFoldDB" id="A0A176WBX2"/>
<organism evidence="2 3">
    <name type="scientific">Marchantia polymorpha subsp. ruderalis</name>
    <dbReference type="NCBI Taxonomy" id="1480154"/>
    <lineage>
        <taxon>Eukaryota</taxon>
        <taxon>Viridiplantae</taxon>
        <taxon>Streptophyta</taxon>
        <taxon>Embryophyta</taxon>
        <taxon>Marchantiophyta</taxon>
        <taxon>Marchantiopsida</taxon>
        <taxon>Marchantiidae</taxon>
        <taxon>Marchantiales</taxon>
        <taxon>Marchantiaceae</taxon>
        <taxon>Marchantia</taxon>
    </lineage>
</organism>
<sequence length="164" mass="18558">MQKDEEADDTLEEYSVVFSMLYVEDMGETQETLRHIQRELLAEGLTSSEDRRLTQHQNPGPRNSTQSERPPPPIADDHQHGQYALQDCNACVVDQRRRRTRKHQSLSSSFGSQGMVLNEKKPKVKAAIGPLGQENQIDSERRKIMCLEFGSSAVGRTYGVAWLA</sequence>
<reference evidence="2" key="1">
    <citation type="submission" date="2016-03" db="EMBL/GenBank/DDBJ databases">
        <title>Mechanisms controlling the formation of the plant cell surface in tip-growing cells are functionally conserved among land plants.</title>
        <authorList>
            <person name="Honkanen S."/>
            <person name="Jones V.A."/>
            <person name="Morieri G."/>
            <person name="Champion C."/>
            <person name="Hetherington A.J."/>
            <person name="Kelly S."/>
            <person name="Saint-Marcoux D."/>
            <person name="Proust H."/>
            <person name="Prescott H."/>
            <person name="Dolan L."/>
        </authorList>
    </citation>
    <scope>NUCLEOTIDE SEQUENCE [LARGE SCALE GENOMIC DNA]</scope>
    <source>
        <tissue evidence="2">Whole gametophyte</tissue>
    </source>
</reference>
<gene>
    <name evidence="2" type="ORF">AXG93_2121s1070</name>
</gene>
<dbReference type="Proteomes" id="UP000077202">
    <property type="component" value="Unassembled WGS sequence"/>
</dbReference>
<feature type="compositionally biased region" description="Polar residues" evidence="1">
    <location>
        <begin position="55"/>
        <end position="68"/>
    </location>
</feature>
<comment type="caution">
    <text evidence="2">The sequence shown here is derived from an EMBL/GenBank/DDBJ whole genome shotgun (WGS) entry which is preliminary data.</text>
</comment>
<feature type="region of interest" description="Disordered" evidence="1">
    <location>
        <begin position="43"/>
        <end position="80"/>
    </location>
</feature>
<proteinExistence type="predicted"/>
<accession>A0A176WBX2</accession>
<evidence type="ECO:0000313" key="2">
    <source>
        <dbReference type="EMBL" id="OAE30434.1"/>
    </source>
</evidence>
<evidence type="ECO:0000313" key="3">
    <source>
        <dbReference type="Proteomes" id="UP000077202"/>
    </source>
</evidence>
<name>A0A176WBX2_MARPO</name>
<dbReference type="EMBL" id="LVLJ01001331">
    <property type="protein sequence ID" value="OAE30434.1"/>
    <property type="molecule type" value="Genomic_DNA"/>
</dbReference>
<protein>
    <submittedName>
        <fullName evidence="2">Uncharacterized protein</fullName>
    </submittedName>
</protein>